<feature type="repeat" description="ANK" evidence="1">
    <location>
        <begin position="144"/>
        <end position="176"/>
    </location>
</feature>
<dbReference type="PROSITE" id="PS50088">
    <property type="entry name" value="ANK_REPEAT"/>
    <property type="match status" value="2"/>
</dbReference>
<dbReference type="InterPro" id="IPR036770">
    <property type="entry name" value="Ankyrin_rpt-contain_sf"/>
</dbReference>
<accession>A0AAW0X7L4</accession>
<dbReference type="PANTHER" id="PTHR24157">
    <property type="entry name" value="ANKYRIN REPEAT, SAM AND BASIC LEUCINE ZIPPER DOMAIN-CONTAINING PROTEIN 1"/>
    <property type="match status" value="1"/>
</dbReference>
<keyword evidence="1" id="KW-0040">ANK repeat</keyword>
<name>A0AAW0X7L4_CHEQU</name>
<dbReference type="PROSITE" id="PS50105">
    <property type="entry name" value="SAM_DOMAIN"/>
    <property type="match status" value="1"/>
</dbReference>
<feature type="repeat" description="ANK" evidence="1">
    <location>
        <begin position="111"/>
        <end position="143"/>
    </location>
</feature>
<evidence type="ECO:0000313" key="3">
    <source>
        <dbReference type="EMBL" id="KAK8740473.1"/>
    </source>
</evidence>
<evidence type="ECO:0000256" key="1">
    <source>
        <dbReference type="PROSITE-ProRule" id="PRU00023"/>
    </source>
</evidence>
<organism evidence="3 4">
    <name type="scientific">Cherax quadricarinatus</name>
    <name type="common">Australian red claw crayfish</name>
    <dbReference type="NCBI Taxonomy" id="27406"/>
    <lineage>
        <taxon>Eukaryota</taxon>
        <taxon>Metazoa</taxon>
        <taxon>Ecdysozoa</taxon>
        <taxon>Arthropoda</taxon>
        <taxon>Crustacea</taxon>
        <taxon>Multicrustacea</taxon>
        <taxon>Malacostraca</taxon>
        <taxon>Eumalacostraca</taxon>
        <taxon>Eucarida</taxon>
        <taxon>Decapoda</taxon>
        <taxon>Pleocyemata</taxon>
        <taxon>Astacidea</taxon>
        <taxon>Parastacoidea</taxon>
        <taxon>Parastacidae</taxon>
        <taxon>Cherax</taxon>
    </lineage>
</organism>
<dbReference type="InterPro" id="IPR013761">
    <property type="entry name" value="SAM/pointed_sf"/>
</dbReference>
<dbReference type="SUPFAM" id="SSF47769">
    <property type="entry name" value="SAM/Pointed domain"/>
    <property type="match status" value="1"/>
</dbReference>
<evidence type="ECO:0000259" key="2">
    <source>
        <dbReference type="PROSITE" id="PS50105"/>
    </source>
</evidence>
<dbReference type="SUPFAM" id="SSF48403">
    <property type="entry name" value="Ankyrin repeat"/>
    <property type="match status" value="1"/>
</dbReference>
<dbReference type="Pfam" id="PF12796">
    <property type="entry name" value="Ank_2"/>
    <property type="match status" value="2"/>
</dbReference>
<proteinExistence type="predicted"/>
<dbReference type="GO" id="GO:0071546">
    <property type="term" value="C:pi-body"/>
    <property type="evidence" value="ECO:0007669"/>
    <property type="project" value="TreeGrafter"/>
</dbReference>
<dbReference type="SMART" id="SM00248">
    <property type="entry name" value="ANK"/>
    <property type="match status" value="5"/>
</dbReference>
<feature type="domain" description="SAM" evidence="2">
    <location>
        <begin position="234"/>
        <end position="292"/>
    </location>
</feature>
<dbReference type="Pfam" id="PF00536">
    <property type="entry name" value="SAM_1"/>
    <property type="match status" value="1"/>
</dbReference>
<dbReference type="SMART" id="SM00454">
    <property type="entry name" value="SAM"/>
    <property type="match status" value="1"/>
</dbReference>
<dbReference type="Proteomes" id="UP001445076">
    <property type="component" value="Unassembled WGS sequence"/>
</dbReference>
<reference evidence="3 4" key="1">
    <citation type="journal article" date="2024" name="BMC Genomics">
        <title>Genome assembly of redclaw crayfish (Cherax quadricarinatus) provides insights into its immune adaptation and hypoxia tolerance.</title>
        <authorList>
            <person name="Liu Z."/>
            <person name="Zheng J."/>
            <person name="Li H."/>
            <person name="Fang K."/>
            <person name="Wang S."/>
            <person name="He J."/>
            <person name="Zhou D."/>
            <person name="Weng S."/>
            <person name="Chi M."/>
            <person name="Gu Z."/>
            <person name="He J."/>
            <person name="Li F."/>
            <person name="Wang M."/>
        </authorList>
    </citation>
    <scope>NUCLEOTIDE SEQUENCE [LARGE SCALE GENOMIC DNA]</scope>
    <source>
        <strain evidence="3">ZL_2023a</strain>
    </source>
</reference>
<dbReference type="PANTHER" id="PTHR24157:SF3">
    <property type="entry name" value="ANKYRIN REPEAT, SAM AND BASIC LEUCINE ZIPPER DOMAIN-CONTAINING PROTEIN 1"/>
    <property type="match status" value="1"/>
</dbReference>
<evidence type="ECO:0000313" key="4">
    <source>
        <dbReference type="Proteomes" id="UP001445076"/>
    </source>
</evidence>
<sequence length="450" mass="49894">MYEGYSLPFDEFRMAAMHGNLPVVKSLVKQGIAIDQILKSGWTCLMYVCSCGKPKVAEFLLQQNADPNLHKELFTALMAACASSRESEPDLLDCVKLLLSYGAKVDAAERHRMTALMFASKEGRATIVEALIDAKADINKQDNKGWTALCWAATRGHGKVVRILLQHSADPLKMNTHGQRAADIALTAGYPEIADILDRVAAGGANVPLMENDAEKLLVKHSLDNKTAHEFGELEMVLTGLYLSHLIPVFKQHQVSFELFLRLSEKDLENMNVTAVGERKKILLSIKEIHKKEWQTSSLPNVAANANITVPEAAALIANINKHIRYIHASVGYLRDQIQGNPRLLQLGLDVHSVSSLSSQCGDSMKFIQGLQEELRFFKSHLDKVSGNAEYSTADLITDCRDNGRMWQRRILASLVTTTAVATILWYSRPQIFASIFSIKAPQNTVILDI</sequence>
<dbReference type="Gene3D" id="1.10.150.50">
    <property type="entry name" value="Transcription Factor, Ets-1"/>
    <property type="match status" value="1"/>
</dbReference>
<gene>
    <name evidence="3" type="ORF">OTU49_002928</name>
</gene>
<dbReference type="AlphaFoldDB" id="A0AAW0X7L4"/>
<keyword evidence="4" id="KW-1185">Reference proteome</keyword>
<dbReference type="EMBL" id="JARKIK010000033">
    <property type="protein sequence ID" value="KAK8740473.1"/>
    <property type="molecule type" value="Genomic_DNA"/>
</dbReference>
<protein>
    <recommendedName>
        <fullName evidence="2">SAM domain-containing protein</fullName>
    </recommendedName>
</protein>
<comment type="caution">
    <text evidence="3">The sequence shown here is derived from an EMBL/GenBank/DDBJ whole genome shotgun (WGS) entry which is preliminary data.</text>
</comment>
<dbReference type="PROSITE" id="PS50297">
    <property type="entry name" value="ANK_REP_REGION"/>
    <property type="match status" value="2"/>
</dbReference>
<dbReference type="InterPro" id="IPR002110">
    <property type="entry name" value="Ankyrin_rpt"/>
</dbReference>
<dbReference type="InterPro" id="IPR001660">
    <property type="entry name" value="SAM"/>
</dbReference>
<dbReference type="Gene3D" id="1.25.40.20">
    <property type="entry name" value="Ankyrin repeat-containing domain"/>
    <property type="match status" value="1"/>
</dbReference>